<evidence type="ECO:0000313" key="1">
    <source>
        <dbReference type="EMBL" id="KTD67310.1"/>
    </source>
</evidence>
<protein>
    <submittedName>
        <fullName evidence="1">Uncharacterized protein</fullName>
    </submittedName>
</protein>
<dbReference type="OrthoDB" id="5649185at2"/>
<evidence type="ECO:0000313" key="2">
    <source>
        <dbReference type="Proteomes" id="UP000054926"/>
    </source>
</evidence>
<proteinExistence type="predicted"/>
<organism evidence="1 2">
    <name type="scientific">Legionella steelei</name>
    <dbReference type="NCBI Taxonomy" id="947033"/>
    <lineage>
        <taxon>Bacteria</taxon>
        <taxon>Pseudomonadati</taxon>
        <taxon>Pseudomonadota</taxon>
        <taxon>Gammaproteobacteria</taxon>
        <taxon>Legionellales</taxon>
        <taxon>Legionellaceae</taxon>
        <taxon>Legionella</taxon>
    </lineage>
</organism>
<dbReference type="STRING" id="947033.Lste_3516"/>
<dbReference type="PATRIC" id="fig|947033.5.peg.3739"/>
<dbReference type="AlphaFoldDB" id="A0A0W0ZEJ9"/>
<gene>
    <name evidence="1" type="ORF">Lste_3516</name>
</gene>
<dbReference type="EMBL" id="LNYY01000021">
    <property type="protein sequence ID" value="KTD67310.1"/>
    <property type="molecule type" value="Genomic_DNA"/>
</dbReference>
<sequence length="100" mass="10827">MPRDQVNPEKALKTGALISFGNLFMSPFYARLGPFTSLTLTAAALFSLHEIGRAKQAGNGFWGFFSSKPNPTFSDANTSMKHVTEGGATVFDRIFPPGNK</sequence>
<dbReference type="RefSeq" id="WP_058512308.1">
    <property type="nucleotide sequence ID" value="NZ_DAIOMV010000001.1"/>
</dbReference>
<keyword evidence="2" id="KW-1185">Reference proteome</keyword>
<reference evidence="1 2" key="1">
    <citation type="submission" date="2015-11" db="EMBL/GenBank/DDBJ databases">
        <title>Genomic analysis of 38 Legionella species identifies large and diverse effector repertoires.</title>
        <authorList>
            <person name="Burstein D."/>
            <person name="Amaro F."/>
            <person name="Zusman T."/>
            <person name="Lifshitz Z."/>
            <person name="Cohen O."/>
            <person name="Gilbert J.A."/>
            <person name="Pupko T."/>
            <person name="Shuman H.A."/>
            <person name="Segal G."/>
        </authorList>
    </citation>
    <scope>NUCLEOTIDE SEQUENCE [LARGE SCALE GENOMIC DNA]</scope>
    <source>
        <strain evidence="1 2">IMVS3376</strain>
    </source>
</reference>
<dbReference type="Proteomes" id="UP000054926">
    <property type="component" value="Unassembled WGS sequence"/>
</dbReference>
<accession>A0A0W0ZEJ9</accession>
<name>A0A0W0ZEJ9_9GAMM</name>
<comment type="caution">
    <text evidence="1">The sequence shown here is derived from an EMBL/GenBank/DDBJ whole genome shotgun (WGS) entry which is preliminary data.</text>
</comment>